<dbReference type="InterPro" id="IPR001650">
    <property type="entry name" value="Helicase_C-like"/>
</dbReference>
<dbReference type="PROSITE" id="PS51192">
    <property type="entry name" value="HELICASE_ATP_BIND_1"/>
    <property type="match status" value="1"/>
</dbReference>
<evidence type="ECO:0000256" key="3">
    <source>
        <dbReference type="ARBA" id="ARBA00022741"/>
    </source>
</evidence>
<dbReference type="Proteomes" id="UP000240325">
    <property type="component" value="Segment"/>
</dbReference>
<dbReference type="PANTHER" id="PTHR18934">
    <property type="entry name" value="ATP-DEPENDENT RNA HELICASE"/>
    <property type="match status" value="1"/>
</dbReference>
<comment type="similarity">
    <text evidence="1">Belongs to the DEAD box helicase family. DEAH subfamily.</text>
</comment>
<dbReference type="Pfam" id="PF00271">
    <property type="entry name" value="Helicase_C"/>
    <property type="match status" value="1"/>
</dbReference>
<evidence type="ECO:0000256" key="7">
    <source>
        <dbReference type="ARBA" id="ARBA00047984"/>
    </source>
</evidence>
<evidence type="ECO:0000256" key="4">
    <source>
        <dbReference type="ARBA" id="ARBA00022801"/>
    </source>
</evidence>
<reference evidence="10" key="1">
    <citation type="journal article" date="2017" name="Elife">
        <title>The kinetoplastid-infecting Bodo saltans virus (BsV), a window into the most abundant giant viruses in the sea.</title>
        <authorList>
            <person name="Deeg C.M."/>
            <person name="Chow C.-E.T."/>
            <person name="Suttle C.A."/>
        </authorList>
    </citation>
    <scope>NUCLEOTIDE SEQUENCE</scope>
    <source>
        <strain evidence="10">NG1</strain>
    </source>
</reference>
<proteinExistence type="inferred from homology"/>
<evidence type="ECO:0000313" key="10">
    <source>
        <dbReference type="EMBL" id="ATZ80672.1"/>
    </source>
</evidence>
<name>A0A2H4UUS2_9VIRU</name>
<organism evidence="10">
    <name type="scientific">Bodo saltans virus</name>
    <dbReference type="NCBI Taxonomy" id="2024608"/>
    <lineage>
        <taxon>Viruses</taxon>
        <taxon>Varidnaviria</taxon>
        <taxon>Bamfordvirae</taxon>
        <taxon>Nucleocytoviricota</taxon>
        <taxon>Megaviricetes</taxon>
        <taxon>Imitervirales</taxon>
        <taxon>Mimiviridae</taxon>
        <taxon>Klosneuvirinae</taxon>
        <taxon>Theiavirus</taxon>
        <taxon>Theiavirus salishense</taxon>
    </lineage>
</organism>
<keyword evidence="6" id="KW-0067">ATP-binding</keyword>
<dbReference type="Gene3D" id="3.40.50.300">
    <property type="entry name" value="P-loop containing nucleotide triphosphate hydrolases"/>
    <property type="match status" value="2"/>
</dbReference>
<evidence type="ECO:0000256" key="2">
    <source>
        <dbReference type="ARBA" id="ARBA00012552"/>
    </source>
</evidence>
<dbReference type="InterPro" id="IPR014001">
    <property type="entry name" value="Helicase_ATP-bd"/>
</dbReference>
<comment type="catalytic activity">
    <reaction evidence="7">
        <text>ATP + H2O = ADP + phosphate + H(+)</text>
        <dbReference type="Rhea" id="RHEA:13065"/>
        <dbReference type="ChEBI" id="CHEBI:15377"/>
        <dbReference type="ChEBI" id="CHEBI:15378"/>
        <dbReference type="ChEBI" id="CHEBI:30616"/>
        <dbReference type="ChEBI" id="CHEBI:43474"/>
        <dbReference type="ChEBI" id="CHEBI:456216"/>
        <dbReference type="EC" id="3.6.4.13"/>
    </reaction>
</comment>
<dbReference type="PANTHER" id="PTHR18934:SF91">
    <property type="entry name" value="PRE-MRNA-SPLICING FACTOR ATP-DEPENDENT RNA HELICASE PRP16"/>
    <property type="match status" value="1"/>
</dbReference>
<dbReference type="SMART" id="SM00490">
    <property type="entry name" value="HELICc"/>
    <property type="match status" value="1"/>
</dbReference>
<keyword evidence="5 10" id="KW-0347">Helicase</keyword>
<dbReference type="EMBL" id="MF782455">
    <property type="protein sequence ID" value="ATZ80672.1"/>
    <property type="molecule type" value="Genomic_DNA"/>
</dbReference>
<dbReference type="GO" id="GO:0003723">
    <property type="term" value="F:RNA binding"/>
    <property type="evidence" value="ECO:0007669"/>
    <property type="project" value="TreeGrafter"/>
</dbReference>
<dbReference type="InterPro" id="IPR027417">
    <property type="entry name" value="P-loop_NTPase"/>
</dbReference>
<evidence type="ECO:0000256" key="6">
    <source>
        <dbReference type="ARBA" id="ARBA00022840"/>
    </source>
</evidence>
<protein>
    <recommendedName>
        <fullName evidence="2">RNA helicase</fullName>
        <ecNumber evidence="2">3.6.4.13</ecNumber>
    </recommendedName>
</protein>
<feature type="domain" description="Helicase ATP-binding" evidence="8">
    <location>
        <begin position="721"/>
        <end position="928"/>
    </location>
</feature>
<evidence type="ECO:0000259" key="9">
    <source>
        <dbReference type="PROSITE" id="PS51194"/>
    </source>
</evidence>
<dbReference type="GO" id="GO:0005524">
    <property type="term" value="F:ATP binding"/>
    <property type="evidence" value="ECO:0007669"/>
    <property type="project" value="UniProtKB-KW"/>
</dbReference>
<evidence type="ECO:0000313" key="11">
    <source>
        <dbReference type="Proteomes" id="UP000240325"/>
    </source>
</evidence>
<gene>
    <name evidence="10" type="ORF">BMW23_0626</name>
</gene>
<sequence length="1689" mass="199585">MAIIDIKLNEVIYEMFPNLNISDKNILENYIIRLINVIAIYFNYDISTKQQKEMYTNQFMQNNYRDVRIMINHFLPYINTNSDIAKLTSFNDIYIKKKENIDIKSTEPKYIFSNLQYNRCIRGREYKERQFNNDDFKNNFYLMIETIRIMSNRLYPNWLNVMPYTLIEYKSSKLYKDTVERFAKRNMTYFDPCKPINQSQSTILDIGLNDMCDVMSNDNTGLYIGHIYEEIADIYYSVKDLKWILYGLENTGHNGDSVIDFLRFCFKRNEKKNLLCSNIIFEELDDKDKDFVFMVYNQILMGSQTGGSNEDRLKFSIFMLYFLMGYDKSPFSKDNDKYIKLQDFTDEFDDNNNFDDDDDNNMSESEKRKKTALKVAKFADMIMEKKKFIHRSFNTVGHIHFYEYIVDTIDKLKYTIFGLLLFNDDKTDLLSENMISDKISAMALKLNVDFKEIKLFNGARTKSNKQNINYQNIDYLNKTVMDYQDYFGHVDLPYKLIYNFAESFCHFTGENVFYALPRSWISLSTIEKHHICNRLNSTNGAGQLVNPIIWFNVGLNIRRMKLHKPPKNQSSFFLYKIYEDLHINTENSYHEDIQVKLVNLFLYTILKRLIIDIVFQSLIHKGQLTKFVPNPKKTDMSLLPPGKLNELIEKGKINMNDVFNIQDTNQYWTSSFNYLTMQRYKYMDKFAVDADSEQIDFFTFCKKNPWYAAGTYDWISQLGMCHRFINNRIILLTADTGIGKSTEMPKILLYYSKVIDCNNAPIIACTQPRKKPVDNVEYVSLTAGLPIYQWNNERNKDKKEKINTNNLYFQFKHGEDSHPKRKDYNAIIKKDYRNHPILRYMTGDMLYNQIQEPSFKRINKNDIYTNNIYDIVIVDESHEHATYMDLIMTVMKNSLSINNTLKLIIVTATIDDDEHRYRRFYRDINDNKKYPLSTFISENRLDRVNVDRRCHVSIEKGTRFPIIEHYRPLRDDKIEMELDEILLIINEIMTKPKGNILIFEPGKKDIEVLVEFLNTKTKNNVIALPFYSELPRKKQEIIEKIDKMGKDIKCSKQSNFATDNHMIGNNSYDVFIIVATNIAEASITIPNLKYVIDNGTTKKNIFSYKQRCNVLKKEDISESSRLQRKGRVGRTSPGEVYYLYEKNRMENNQIRYEFSESDIHERLFKFLRKENGVINNNALYTYDLDNPNIQEMDARKIDVKYSYITRQYFIGNRFYNYYGNTDYYDYQNYLQCPQYYDTGFDGRTLHDAPGKFYIIHPEELNIKRNIVGDIVGLHEVNNDDIKFVKCDNLKGIINSKKMVSFWKMLFDFMYITLYGTEIVRTDLCDMFSKLKMDKELLKLESNVCRTFLFSIINNCSKEICDLFSLLELIKYDVTKLYPSYKQNINGKEKTLSYFYQIPQNPNTKSDINVILDVIDNIRKNINSHSSGDLSMQNVDSFVQSFISKSEIYNRSIQEFKERENGKNKKIIEQIMSKLKQNIKSQQNQSHITPVIKTLILGFPHNFTKSITTTDYYMSLYSPLYQNIFKIEQEMSIQKKTFVNSMFLSNYVFYLKHDCTKNTISIVTHVSPQDILSCLSHIYFNNLTYDTQKKQFIINQIEKYDKSEKNKNINEYFRKANIDGNINTIVVEHVKSLMEIQNDFCNKKDLPIVIQSHKYISCIEPKMKNYLDKILQNLNSINGVIGESKLTGCQ</sequence>
<accession>A0A2H4UUS2</accession>
<dbReference type="CDD" id="cd18791">
    <property type="entry name" value="SF2_C_RHA"/>
    <property type="match status" value="1"/>
</dbReference>
<dbReference type="GO" id="GO:0003724">
    <property type="term" value="F:RNA helicase activity"/>
    <property type="evidence" value="ECO:0007669"/>
    <property type="project" value="UniProtKB-EC"/>
</dbReference>
<evidence type="ECO:0000259" key="8">
    <source>
        <dbReference type="PROSITE" id="PS51192"/>
    </source>
</evidence>
<dbReference type="GO" id="GO:0016787">
    <property type="term" value="F:hydrolase activity"/>
    <property type="evidence" value="ECO:0007669"/>
    <property type="project" value="UniProtKB-KW"/>
</dbReference>
<keyword evidence="3" id="KW-0547">Nucleotide-binding</keyword>
<dbReference type="SUPFAM" id="SSF52540">
    <property type="entry name" value="P-loop containing nucleoside triphosphate hydrolases"/>
    <property type="match status" value="1"/>
</dbReference>
<feature type="domain" description="Helicase C-terminal" evidence="9">
    <location>
        <begin position="977"/>
        <end position="1171"/>
    </location>
</feature>
<dbReference type="EC" id="3.6.4.13" evidence="2"/>
<evidence type="ECO:0000256" key="5">
    <source>
        <dbReference type="ARBA" id="ARBA00022806"/>
    </source>
</evidence>
<keyword evidence="11" id="KW-1185">Reference proteome</keyword>
<evidence type="ECO:0000256" key="1">
    <source>
        <dbReference type="ARBA" id="ARBA00008792"/>
    </source>
</evidence>
<dbReference type="PROSITE" id="PS51194">
    <property type="entry name" value="HELICASE_CTER"/>
    <property type="match status" value="1"/>
</dbReference>
<keyword evidence="4" id="KW-0378">Hydrolase</keyword>